<proteinExistence type="predicted"/>
<evidence type="ECO:0000259" key="3">
    <source>
        <dbReference type="PROSITE" id="PS50106"/>
    </source>
</evidence>
<dbReference type="PANTHER" id="PTHR43343:SF3">
    <property type="entry name" value="PROTEASE DO-LIKE 8, CHLOROPLASTIC"/>
    <property type="match status" value="1"/>
</dbReference>
<dbReference type="Pfam" id="PF13180">
    <property type="entry name" value="PDZ_2"/>
    <property type="match status" value="1"/>
</dbReference>
<keyword evidence="1" id="KW-0645">Protease</keyword>
<dbReference type="Pfam" id="PF13365">
    <property type="entry name" value="Trypsin_2"/>
    <property type="match status" value="1"/>
</dbReference>
<dbReference type="EMBL" id="JAGSOV010000080">
    <property type="protein sequence ID" value="MCO1660290.1"/>
    <property type="molecule type" value="Genomic_DNA"/>
</dbReference>
<feature type="domain" description="PDZ" evidence="3">
    <location>
        <begin position="239"/>
        <end position="269"/>
    </location>
</feature>
<dbReference type="Proteomes" id="UP001165283">
    <property type="component" value="Unassembled WGS sequence"/>
</dbReference>
<keyword evidence="2" id="KW-0378">Hydrolase</keyword>
<dbReference type="Gene3D" id="2.30.42.10">
    <property type="match status" value="1"/>
</dbReference>
<dbReference type="InterPro" id="IPR051201">
    <property type="entry name" value="Chloro_Bact_Ser_Proteases"/>
</dbReference>
<dbReference type="SUPFAM" id="SSF50156">
    <property type="entry name" value="PDZ domain-like"/>
    <property type="match status" value="1"/>
</dbReference>
<sequence length="307" mass="30890">MDELDSYSRTVSAVAAELTRRVAAVQVRRGSGSAVLVEVDAADGAVLVTNAHVVGDADRGRAEFVDGTGVDVAVVGTDPLSDLAVLRTRSTAGLPTPARLGDADELVVGQLVVAVGNPLGLAGSVTAGVVSALGRALPTRSGRAGRVVEDVIQTDAALNPGNSGGALADGRGRVVGINTAVAGVGLGLAVPVNATTRRILAALRADGRVRRAYLGVVGGPAPVPATVADRYQRTSALRLAEVIPGSPAAQAGLRAGDLVLDVGRTPVQDAQGIQRQLFGDAVGVPLPVTVLRNGAMVDVIAVPTELR</sequence>
<evidence type="ECO:0000256" key="1">
    <source>
        <dbReference type="ARBA" id="ARBA00022670"/>
    </source>
</evidence>
<dbReference type="PROSITE" id="PS50106">
    <property type="entry name" value="PDZ"/>
    <property type="match status" value="1"/>
</dbReference>
<dbReference type="PRINTS" id="PR00834">
    <property type="entry name" value="PROTEASES2C"/>
</dbReference>
<gene>
    <name evidence="4" type="ORF">KDL28_35050</name>
</gene>
<evidence type="ECO:0000313" key="4">
    <source>
        <dbReference type="EMBL" id="MCO1660290.1"/>
    </source>
</evidence>
<evidence type="ECO:0000313" key="5">
    <source>
        <dbReference type="Proteomes" id="UP001165283"/>
    </source>
</evidence>
<dbReference type="InterPro" id="IPR036034">
    <property type="entry name" value="PDZ_sf"/>
</dbReference>
<dbReference type="InterPro" id="IPR009003">
    <property type="entry name" value="Peptidase_S1_PA"/>
</dbReference>
<comment type="caution">
    <text evidence="4">The sequence shown here is derived from an EMBL/GenBank/DDBJ whole genome shotgun (WGS) entry which is preliminary data.</text>
</comment>
<protein>
    <submittedName>
        <fullName evidence="4">Trypsin-like peptidase domain-containing protein</fullName>
    </submittedName>
</protein>
<dbReference type="PANTHER" id="PTHR43343">
    <property type="entry name" value="PEPTIDASE S12"/>
    <property type="match status" value="1"/>
</dbReference>
<keyword evidence="5" id="KW-1185">Reference proteome</keyword>
<name>A0ABT1ABI2_9PSEU</name>
<dbReference type="SUPFAM" id="SSF50494">
    <property type="entry name" value="Trypsin-like serine proteases"/>
    <property type="match status" value="1"/>
</dbReference>
<dbReference type="SMART" id="SM00228">
    <property type="entry name" value="PDZ"/>
    <property type="match status" value="1"/>
</dbReference>
<accession>A0ABT1ABI2</accession>
<dbReference type="InterPro" id="IPR001478">
    <property type="entry name" value="PDZ"/>
</dbReference>
<dbReference type="InterPro" id="IPR001940">
    <property type="entry name" value="Peptidase_S1C"/>
</dbReference>
<reference evidence="4" key="1">
    <citation type="submission" date="2021-04" db="EMBL/GenBank/DDBJ databases">
        <title>Pseudonocardia sp. nov., isolated from sandy soil of mangrove forest.</title>
        <authorList>
            <person name="Zan Z."/>
            <person name="Huang R."/>
            <person name="Liu W."/>
        </authorList>
    </citation>
    <scope>NUCLEOTIDE SEQUENCE</scope>
    <source>
        <strain evidence="4">S2-4</strain>
    </source>
</reference>
<dbReference type="Gene3D" id="2.40.10.120">
    <property type="match status" value="1"/>
</dbReference>
<organism evidence="4 5">
    <name type="scientific">Pseudonocardia humida</name>
    <dbReference type="NCBI Taxonomy" id="2800819"/>
    <lineage>
        <taxon>Bacteria</taxon>
        <taxon>Bacillati</taxon>
        <taxon>Actinomycetota</taxon>
        <taxon>Actinomycetes</taxon>
        <taxon>Pseudonocardiales</taxon>
        <taxon>Pseudonocardiaceae</taxon>
        <taxon>Pseudonocardia</taxon>
    </lineage>
</organism>
<dbReference type="RefSeq" id="WP_252445726.1">
    <property type="nucleotide sequence ID" value="NZ_JAGSOV010000080.1"/>
</dbReference>
<evidence type="ECO:0000256" key="2">
    <source>
        <dbReference type="ARBA" id="ARBA00022801"/>
    </source>
</evidence>